<comment type="caution">
    <text evidence="2">The sequence shown here is derived from an EMBL/GenBank/DDBJ whole genome shotgun (WGS) entry which is preliminary data.</text>
</comment>
<dbReference type="Gene3D" id="3.40.50.720">
    <property type="entry name" value="NAD(P)-binding Rossmann-like Domain"/>
    <property type="match status" value="1"/>
</dbReference>
<keyword evidence="3" id="KW-1185">Reference proteome</keyword>
<proteinExistence type="predicted"/>
<protein>
    <recommendedName>
        <fullName evidence="1">Saccharopine dehydrogenase NADP binding domain-containing protein</fullName>
    </recommendedName>
</protein>
<organism evidence="2 3">
    <name type="scientific">Cryptosporangium minutisporangium</name>
    <dbReference type="NCBI Taxonomy" id="113569"/>
    <lineage>
        <taxon>Bacteria</taxon>
        <taxon>Bacillati</taxon>
        <taxon>Actinomycetota</taxon>
        <taxon>Actinomycetes</taxon>
        <taxon>Cryptosporangiales</taxon>
        <taxon>Cryptosporangiaceae</taxon>
        <taxon>Cryptosporangium</taxon>
    </lineage>
</organism>
<evidence type="ECO:0000313" key="2">
    <source>
        <dbReference type="EMBL" id="GAA3388178.1"/>
    </source>
</evidence>
<sequence>MLGGYGAVGREAVSALRDWYDGELIVAGRNPGKGELRLDVGDLTALQDVVSEVDAVLNCVELNNSLVAEVCLRHGVHYLDVTATPEVLRGIEALDPIAGESTAVLSVGLAPGVTNLLAALCTGPEVRVGVLLGAGERHGRAAIEWTLDGLAQLGDAWPMRFPAPYGLRTVRRFPFPGPETGLCLDSRPLTALLGTAARPSVRSVLQKPRIRSAAIAALSRTHVGSDGFAVVATDGRCTASLAGRRQSRATGLVAALLIRRLSGFPPGVRHVEQLVDPAQFLDELASHGFRLEVDQYAPG</sequence>
<accession>A0ABP6SYQ4</accession>
<dbReference type="Proteomes" id="UP001501676">
    <property type="component" value="Unassembled WGS sequence"/>
</dbReference>
<evidence type="ECO:0000313" key="3">
    <source>
        <dbReference type="Proteomes" id="UP001501676"/>
    </source>
</evidence>
<dbReference type="InterPro" id="IPR036291">
    <property type="entry name" value="NAD(P)-bd_dom_sf"/>
</dbReference>
<gene>
    <name evidence="2" type="ORF">GCM10020369_33370</name>
</gene>
<evidence type="ECO:0000259" key="1">
    <source>
        <dbReference type="Pfam" id="PF03435"/>
    </source>
</evidence>
<dbReference type="EMBL" id="BAAAYN010000022">
    <property type="protein sequence ID" value="GAA3388178.1"/>
    <property type="molecule type" value="Genomic_DNA"/>
</dbReference>
<dbReference type="SUPFAM" id="SSF51735">
    <property type="entry name" value="NAD(P)-binding Rossmann-fold domains"/>
    <property type="match status" value="1"/>
</dbReference>
<dbReference type="Pfam" id="PF03435">
    <property type="entry name" value="Sacchrp_dh_NADP"/>
    <property type="match status" value="1"/>
</dbReference>
<feature type="domain" description="Saccharopine dehydrogenase NADP binding" evidence="1">
    <location>
        <begin position="4"/>
        <end position="83"/>
    </location>
</feature>
<name>A0ABP6SYQ4_9ACTN</name>
<dbReference type="InterPro" id="IPR005097">
    <property type="entry name" value="Sacchrp_dh_NADP-bd"/>
</dbReference>
<reference evidence="3" key="1">
    <citation type="journal article" date="2019" name="Int. J. Syst. Evol. Microbiol.">
        <title>The Global Catalogue of Microorganisms (GCM) 10K type strain sequencing project: providing services to taxonomists for standard genome sequencing and annotation.</title>
        <authorList>
            <consortium name="The Broad Institute Genomics Platform"/>
            <consortium name="The Broad Institute Genome Sequencing Center for Infectious Disease"/>
            <person name="Wu L."/>
            <person name="Ma J."/>
        </authorList>
    </citation>
    <scope>NUCLEOTIDE SEQUENCE [LARGE SCALE GENOMIC DNA]</scope>
    <source>
        <strain evidence="3">JCM 9458</strain>
    </source>
</reference>